<reference evidence="2 3" key="3">
    <citation type="journal article" date="1996" name="Virology">
        <title>Analysis of 94 kb of the chlorella virus PBCV-1 330-kb genome: map positions 88 to 182.</title>
        <authorList>
            <person name="Lu Z."/>
            <person name="Li Y."/>
            <person name="Que Q."/>
            <person name="Kutish G.F."/>
            <person name="Rock D.L."/>
            <person name="Van Etten J.L."/>
        </authorList>
    </citation>
    <scope>NUCLEOTIDE SEQUENCE [LARGE SCALE GENOMIC DNA]</scope>
</reference>
<dbReference type="Proteomes" id="UP000000862">
    <property type="component" value="Segment"/>
</dbReference>
<reference evidence="2 3" key="4">
    <citation type="journal article" date="1996" name="Virology">
        <title>Analysis of 76 kb of the chlorella virus PBCV-1 330-kb genome: map positions 182 to 258.</title>
        <authorList>
            <person name="Kutish G.F."/>
            <person name="Li Y."/>
            <person name="Lu Z."/>
            <person name="Furuta M."/>
            <person name="Rock D.L."/>
            <person name="Van Etten J.L."/>
        </authorList>
    </citation>
    <scope>NUCLEOTIDE SEQUENCE [LARGE SCALE GENOMIC DNA]</scope>
</reference>
<dbReference type="Gene3D" id="3.30.40.220">
    <property type="match status" value="1"/>
</dbReference>
<proteinExistence type="predicted"/>
<accession>Q98528</accession>
<feature type="region of interest" description="Disordered" evidence="1">
    <location>
        <begin position="37"/>
        <end position="68"/>
    </location>
</feature>
<evidence type="ECO:0000313" key="2">
    <source>
        <dbReference type="EMBL" id="AAC96845.1"/>
    </source>
</evidence>
<evidence type="ECO:0000256" key="1">
    <source>
        <dbReference type="SAM" id="MobiDB-lite"/>
    </source>
</evidence>
<dbReference type="Gene3D" id="1.10.30.50">
    <property type="match status" value="1"/>
</dbReference>
<reference evidence="2 3" key="8">
    <citation type="journal article" date="2010" name="J. Virol.">
        <title>Microarray analysis of Paramecium bursaria chlorella virus 1 transcription.</title>
        <authorList>
            <person name="Yanai-Balser G.M."/>
            <person name="Duncan G.A."/>
            <person name="Eudy J.D."/>
            <person name="Wang D."/>
            <person name="Li X."/>
            <person name="Agarkova I.V."/>
            <person name="Dunigan D.D."/>
            <person name="Van Etten J.L."/>
        </authorList>
    </citation>
    <scope>NUCLEOTIDE SEQUENCE [LARGE SCALE GENOMIC DNA]</scope>
</reference>
<reference evidence="2 3" key="5">
    <citation type="journal article" date="1997" name="Virology">
        <title>Analysis of 74 kb of DNA located at the right end of the 330-kb chlorella virus PBCV-1 genome.</title>
        <authorList>
            <person name="Li Y."/>
            <person name="Lu Z."/>
            <person name="Sun L."/>
            <person name="Ropp S."/>
            <person name="Kutish G.F."/>
            <person name="Rock D.L."/>
            <person name="Van Etten J.L."/>
        </authorList>
    </citation>
    <scope>NUCLEOTIDE SEQUENCE [LARGE SCALE GENOMIC DNA]</scope>
</reference>
<keyword evidence="3" id="KW-1185">Reference proteome</keyword>
<organism evidence="2 3">
    <name type="scientific">Paramecium bursaria Chlorella virus 1</name>
    <name type="common">PBCV-1</name>
    <dbReference type="NCBI Taxonomy" id="10506"/>
    <lineage>
        <taxon>Viruses</taxon>
        <taxon>Varidnaviria</taxon>
        <taxon>Bamfordvirae</taxon>
        <taxon>Nucleocytoviricota</taxon>
        <taxon>Megaviricetes</taxon>
        <taxon>Algavirales</taxon>
        <taxon>Phycodnaviridae</taxon>
        <taxon>Chlorovirus</taxon>
        <taxon>Chlorovirus vanettense</taxon>
    </lineage>
</organism>
<dbReference type="KEGG" id="vg:918178"/>
<protein>
    <recommendedName>
        <fullName evidence="4">HNH endonuclease</fullName>
    </recommendedName>
</protein>
<evidence type="ECO:0000313" key="3">
    <source>
        <dbReference type="Proteomes" id="UP000000862"/>
    </source>
</evidence>
<dbReference type="PIR" id="T17980">
    <property type="entry name" value="T17980"/>
</dbReference>
<reference evidence="2 3" key="1">
    <citation type="journal article" date="1995" name="Virology">
        <title>Analysis of 45 kb of DNA located at the left end of the chlorella virus PBCV-1 genome.</title>
        <authorList>
            <person name="Lu Z."/>
            <person name="Li Y."/>
            <person name="Zhang Y."/>
            <person name="Kutish G.F."/>
            <person name="Rock D.L."/>
            <person name="Van Etten J.L."/>
        </authorList>
    </citation>
    <scope>NUCLEOTIDE SEQUENCE [LARGE SCALE GENOMIC DNA]</scope>
</reference>
<name>Q98528_PBCV1</name>
<reference evidence="2 3" key="2">
    <citation type="journal article" date="1995" name="Virology">
        <title>Analysis of 43 kb of the Chlorella virus PBCV-1 330-kb genome: map positions 45 to 88.</title>
        <authorList>
            <person name="Li Y."/>
            <person name="Lu Z."/>
            <person name="Burbank D.E."/>
            <person name="Kutish G.F."/>
            <person name="Rock D.L."/>
            <person name="Van Etten J.L."/>
        </authorList>
    </citation>
    <scope>NUCLEOTIDE SEQUENCE [LARGE SCALE GENOMIC DNA]</scope>
</reference>
<reference evidence="2 3" key="7">
    <citation type="journal article" date="2000" name="Virology">
        <title>Characterization of a beta-1,3-glucanase encoded by chlorella virus PBCV-1.</title>
        <authorList>
            <person name="Sun L."/>
            <person name="Gurnon J.R."/>
            <person name="Adams B.J."/>
            <person name="Graves M.V."/>
            <person name="Van Etten J.L."/>
        </authorList>
    </citation>
    <scope>NUCLEOTIDE SEQUENCE [LARGE SCALE GENOMIC DNA]</scope>
</reference>
<dbReference type="GeneID" id="918178"/>
<dbReference type="RefSeq" id="NP_048834.1">
    <property type="nucleotide sequence ID" value="NC_000852.5"/>
</dbReference>
<sequence length="310" mass="36612">MLCTRCKKEHDEDTKMCAPCKEQKKINNRKYCAKHTEKIRERDRKRREKDLEKYNEIKRKQRAEDPEKFRERARKYRIANPEKFKEYERKRHATIYRKYQHIRDGALRRNIQFDLTKDFIGTETDKDCFYCGQQTTDTLRNGIDRLNNTVGYVEGNCVSCCWTCNNMKQCLDALTFVERCSQVSLHNGHGGNMCDFWNDVKGQSFASYKTKMKNKDFQLTKEQYDTLRQGNCTYCGRMCTETHTNGIDRVDNTRGYILDNCVSCCGSCNIAKGTMNVEEFINKCVSISRKEHDIPEMPRCINIFTRNRPS</sequence>
<evidence type="ECO:0008006" key="4">
    <source>
        <dbReference type="Google" id="ProtNLM"/>
    </source>
</evidence>
<dbReference type="EMBL" id="JF411744">
    <property type="protein sequence ID" value="AAC96845.1"/>
    <property type="molecule type" value="Genomic_DNA"/>
</dbReference>
<reference evidence="2 3" key="6">
    <citation type="journal article" date="1999" name="Virology">
        <title>Chlorella virus PBCV-1 encodes a functional homospermidine synthase.</title>
        <authorList>
            <person name="Kaiser A."/>
            <person name="Vollmert M."/>
            <person name="Tholl D."/>
            <person name="Graves M.V."/>
            <person name="Gurnon J.R."/>
            <person name="Xing W."/>
            <person name="Lisec A.D."/>
            <person name="Nickerson K.W."/>
            <person name="Van Etten J.L."/>
        </authorList>
    </citation>
    <scope>NUCLEOTIDE SEQUENCE [LARGE SCALE GENOMIC DNA]</scope>
</reference>
<organismHost>
    <name type="scientific">Chlorella</name>
    <dbReference type="NCBI Taxonomy" id="3071"/>
</organismHost>
<gene>
    <name evidence="2" type="primary">A478L</name>
</gene>
<dbReference type="OrthoDB" id="12748at10239"/>